<comment type="caution">
    <text evidence="1">The sequence shown here is derived from an EMBL/GenBank/DDBJ whole genome shotgun (WGS) entry which is preliminary data.</text>
</comment>
<evidence type="ECO:0000313" key="2">
    <source>
        <dbReference type="Proteomes" id="UP001628179"/>
    </source>
</evidence>
<organism evidence="1 2">
    <name type="scientific">Madurella fahalii</name>
    <dbReference type="NCBI Taxonomy" id="1157608"/>
    <lineage>
        <taxon>Eukaryota</taxon>
        <taxon>Fungi</taxon>
        <taxon>Dikarya</taxon>
        <taxon>Ascomycota</taxon>
        <taxon>Pezizomycotina</taxon>
        <taxon>Sordariomycetes</taxon>
        <taxon>Sordariomycetidae</taxon>
        <taxon>Sordariales</taxon>
        <taxon>Sordariales incertae sedis</taxon>
        <taxon>Madurella</taxon>
    </lineage>
</organism>
<name>A0ABQ0G291_9PEZI</name>
<dbReference type="EMBL" id="BAAFSV010000001">
    <property type="protein sequence ID" value="GAB1311881.1"/>
    <property type="molecule type" value="Genomic_DNA"/>
</dbReference>
<reference evidence="1 2" key="1">
    <citation type="submission" date="2024-09" db="EMBL/GenBank/DDBJ databases">
        <title>Itraconazole resistance in Madurella fahalii resulting from another homologue of gene encoding cytochrome P450 14-alpha sterol demethylase (CYP51).</title>
        <authorList>
            <person name="Yoshioka I."/>
            <person name="Fahal A.H."/>
            <person name="Kaneko S."/>
            <person name="Yaguchi T."/>
        </authorList>
    </citation>
    <scope>NUCLEOTIDE SEQUENCE [LARGE SCALE GENOMIC DNA]</scope>
    <source>
        <strain evidence="1 2">IFM 68171</strain>
    </source>
</reference>
<sequence>MDPAWWKTNVPGRLVLAWPVSPGRTMARTKSADFEGFGASPIGKRHEHGVGLAAYHGRVALCLRQLSELAEAGEYMAFRGLLDKMTPVLEGEGPEGSGGHFVGEKGVGGYGLVLHLNTSFRLRQ</sequence>
<gene>
    <name evidence="1" type="ORF">MFIFM68171_02091</name>
</gene>
<protein>
    <submittedName>
        <fullName evidence="1">Uncharacterized protein</fullName>
    </submittedName>
</protein>
<proteinExistence type="predicted"/>
<evidence type="ECO:0000313" key="1">
    <source>
        <dbReference type="EMBL" id="GAB1311881.1"/>
    </source>
</evidence>
<accession>A0ABQ0G291</accession>
<dbReference type="RefSeq" id="XP_070913614.1">
    <property type="nucleotide sequence ID" value="XM_071057513.1"/>
</dbReference>
<dbReference type="Proteomes" id="UP001628179">
    <property type="component" value="Unassembled WGS sequence"/>
</dbReference>
<keyword evidence="2" id="KW-1185">Reference proteome</keyword>
<dbReference type="GeneID" id="98172836"/>